<evidence type="ECO:0000313" key="5">
    <source>
        <dbReference type="Proteomes" id="UP000018001"/>
    </source>
</evidence>
<sequence length="347" mass="37904">MAFRVLLTVPGGSGFLASHILALLLERGHSVVTTVRSAGKADEIRSRYSTVPESKLGFVITGDISNENAFEAAVQGDLPFDIVIHTASPYHYNPQDIQRDLIDPAVNGTVGLLECIKRVAPSVRRVVLTSSFVAVAHDAQGVSWDHTYTADDWNPVTLEEALANPFVGYRGSKTFAERAAWDFVVNEKPNFDLVTLCPPLVFGPVAHSLKSLDGLNTSNKRIWSLMSGGIPDTGFYLWVDVRDLALAHVKAAEAGTDVANKRFLVIGPGYFSNKEIVRILHEKFPAYASNHSPTLSATGGDYPENGLYRYDVGPTKELLGIHFRSFEDCITSFANSLENYPFGISLS</sequence>
<evidence type="ECO:0000256" key="1">
    <source>
        <dbReference type="ARBA" id="ARBA00023002"/>
    </source>
</evidence>
<dbReference type="OrthoDB" id="2735536at2759"/>
<dbReference type="eggNOG" id="KOG1502">
    <property type="taxonomic scope" value="Eukaryota"/>
</dbReference>
<dbReference type="Pfam" id="PF01370">
    <property type="entry name" value="Epimerase"/>
    <property type="match status" value="1"/>
</dbReference>
<organism evidence="4 5">
    <name type="scientific">Byssochlamys spectabilis (strain No. 5 / NBRC 109023)</name>
    <name type="common">Paecilomyces variotii</name>
    <dbReference type="NCBI Taxonomy" id="1356009"/>
    <lineage>
        <taxon>Eukaryota</taxon>
        <taxon>Fungi</taxon>
        <taxon>Dikarya</taxon>
        <taxon>Ascomycota</taxon>
        <taxon>Pezizomycotina</taxon>
        <taxon>Eurotiomycetes</taxon>
        <taxon>Eurotiomycetidae</taxon>
        <taxon>Eurotiales</taxon>
        <taxon>Thermoascaceae</taxon>
        <taxon>Paecilomyces</taxon>
    </lineage>
</organism>
<dbReference type="EMBL" id="BAUL01000253">
    <property type="protein sequence ID" value="GAD98609.1"/>
    <property type="molecule type" value="Genomic_DNA"/>
</dbReference>
<dbReference type="PANTHER" id="PTHR10366">
    <property type="entry name" value="NAD DEPENDENT EPIMERASE/DEHYDRATASE"/>
    <property type="match status" value="1"/>
</dbReference>
<evidence type="ECO:0000259" key="3">
    <source>
        <dbReference type="Pfam" id="PF01370"/>
    </source>
</evidence>
<gene>
    <name evidence="4" type="ORF">PVAR5_7308</name>
</gene>
<keyword evidence="1" id="KW-0560">Oxidoreductase</keyword>
<dbReference type="InterPro" id="IPR036291">
    <property type="entry name" value="NAD(P)-bd_dom_sf"/>
</dbReference>
<name>V5FKZ5_BYSSN</name>
<evidence type="ECO:0000256" key="2">
    <source>
        <dbReference type="ARBA" id="ARBA00023445"/>
    </source>
</evidence>
<comment type="similarity">
    <text evidence="2">Belongs to the NAD(P)-dependent epimerase/dehydratase family. Dihydroflavonol-4-reductase subfamily.</text>
</comment>
<dbReference type="HOGENOM" id="CLU_007383_9_2_1"/>
<proteinExistence type="inferred from homology"/>
<dbReference type="InterPro" id="IPR001509">
    <property type="entry name" value="Epimerase_deHydtase"/>
</dbReference>
<protein>
    <recommendedName>
        <fullName evidence="3">NAD-dependent epimerase/dehydratase domain-containing protein</fullName>
    </recommendedName>
</protein>
<dbReference type="Gene3D" id="3.40.50.720">
    <property type="entry name" value="NAD(P)-binding Rossmann-like Domain"/>
    <property type="match status" value="1"/>
</dbReference>
<dbReference type="AlphaFoldDB" id="V5FKZ5"/>
<keyword evidence="5" id="KW-1185">Reference proteome</keyword>
<dbReference type="Proteomes" id="UP000018001">
    <property type="component" value="Unassembled WGS sequence"/>
</dbReference>
<feature type="domain" description="NAD-dependent epimerase/dehydratase" evidence="3">
    <location>
        <begin position="9"/>
        <end position="267"/>
    </location>
</feature>
<dbReference type="CDD" id="cd05227">
    <property type="entry name" value="AR_SDR_e"/>
    <property type="match status" value="1"/>
</dbReference>
<dbReference type="GO" id="GO:0016616">
    <property type="term" value="F:oxidoreductase activity, acting on the CH-OH group of donors, NAD or NADP as acceptor"/>
    <property type="evidence" value="ECO:0007669"/>
    <property type="project" value="TreeGrafter"/>
</dbReference>
<evidence type="ECO:0000313" key="4">
    <source>
        <dbReference type="EMBL" id="GAD98609.1"/>
    </source>
</evidence>
<comment type="caution">
    <text evidence="4">The sequence shown here is derived from an EMBL/GenBank/DDBJ whole genome shotgun (WGS) entry which is preliminary data.</text>
</comment>
<dbReference type="SUPFAM" id="SSF51735">
    <property type="entry name" value="NAD(P)-binding Rossmann-fold domains"/>
    <property type="match status" value="1"/>
</dbReference>
<dbReference type="PANTHER" id="PTHR10366:SF564">
    <property type="entry name" value="STEROL-4-ALPHA-CARBOXYLATE 3-DEHYDROGENASE, DECARBOXYLATING"/>
    <property type="match status" value="1"/>
</dbReference>
<dbReference type="InterPro" id="IPR050425">
    <property type="entry name" value="NAD(P)_dehydrat-like"/>
</dbReference>
<dbReference type="FunCoup" id="V5FKZ5">
    <property type="interactions" value="123"/>
</dbReference>
<dbReference type="InParanoid" id="V5FKZ5"/>
<accession>V5FKZ5</accession>
<reference evidence="5" key="1">
    <citation type="journal article" date="2014" name="Genome Announc.">
        <title>Draft genome sequence of the formaldehyde-resistant fungus Byssochlamys spectabilis No. 5 (anamorph Paecilomyces variotii No. 5) (NBRC109023).</title>
        <authorList>
            <person name="Oka T."/>
            <person name="Ekino K."/>
            <person name="Fukuda K."/>
            <person name="Nomura Y."/>
        </authorList>
    </citation>
    <scope>NUCLEOTIDE SEQUENCE [LARGE SCALE GENOMIC DNA]</scope>
    <source>
        <strain evidence="5">No. 5 / NBRC 109023</strain>
    </source>
</reference>